<dbReference type="InParanoid" id="A0A6J2VDJ5"/>
<dbReference type="GeneID" id="115812562"/>
<dbReference type="InterPro" id="IPR052271">
    <property type="entry name" value="GDPD-Related"/>
</dbReference>
<dbReference type="SUPFAM" id="SSF51695">
    <property type="entry name" value="PLC-like phosphodiesterases"/>
    <property type="match status" value="1"/>
</dbReference>
<feature type="transmembrane region" description="Helical" evidence="13">
    <location>
        <begin position="6"/>
        <end position="26"/>
    </location>
</feature>
<sequence length="319" mass="37110">MEVMPEIACVIIFFLLYISSSLFFLYNPNIIHKKKRLAFFCRHISHRGGAGERIENTLEAFTHAATTGTDMLELDCHLSLDGQVIVSHDENLLRQTGSDVTISSLKAQDLPLYKEKLEVTFDVDHFSSGKDRRFALLEEIFKKFPRMPVTLEIKKNDSVLARKVSSLVRQYDREDITVWATGDSDVMAKCRKENPNMPFMFTEKRGFLLLVLYYTGLLPFVPLEESLLQFYFPRVFNRTYIADEWYFRNKVTVYLIEKLTMRKTLFHHLTKRGIQVQLFVCNRENDMDAAFKVGATGLMTDYPTLLSKYLHKHPPPEIK</sequence>
<keyword evidence="7 13" id="KW-0472">Membrane</keyword>
<evidence type="ECO:0000256" key="11">
    <source>
        <dbReference type="ARBA" id="ARBA00048580"/>
    </source>
</evidence>
<evidence type="ECO:0000256" key="6">
    <source>
        <dbReference type="ARBA" id="ARBA00023098"/>
    </source>
</evidence>
<evidence type="ECO:0000256" key="3">
    <source>
        <dbReference type="ARBA" id="ARBA00022692"/>
    </source>
</evidence>
<dbReference type="GO" id="GO:0005789">
    <property type="term" value="C:endoplasmic reticulum membrane"/>
    <property type="evidence" value="ECO:0007669"/>
    <property type="project" value="TreeGrafter"/>
</dbReference>
<dbReference type="GO" id="GO:0046475">
    <property type="term" value="P:glycerophospholipid catabolic process"/>
    <property type="evidence" value="ECO:0007669"/>
    <property type="project" value="TreeGrafter"/>
</dbReference>
<evidence type="ECO:0000256" key="2">
    <source>
        <dbReference type="ARBA" id="ARBA00007277"/>
    </source>
</evidence>
<dbReference type="AlphaFoldDB" id="A0A6J2VDJ5"/>
<gene>
    <name evidence="16" type="primary">gdpd3b</name>
</gene>
<name>A0A6J2VDJ5_CHACN</name>
<evidence type="ECO:0000256" key="9">
    <source>
        <dbReference type="ARBA" id="ARBA00047392"/>
    </source>
</evidence>
<dbReference type="OrthoDB" id="1058301at2759"/>
<evidence type="ECO:0000256" key="1">
    <source>
        <dbReference type="ARBA" id="ARBA00004370"/>
    </source>
</evidence>
<proteinExistence type="inferred from homology"/>
<evidence type="ECO:0000256" key="10">
    <source>
        <dbReference type="ARBA" id="ARBA00047538"/>
    </source>
</evidence>
<comment type="catalytic activity">
    <reaction evidence="8">
        <text>1-O-hexadecyl-sn-glycero-3-phosphocholine + H2O = 1-O-hexadecyl-sn-glycero-3-phosphate + choline + H(+)</text>
        <dbReference type="Rhea" id="RHEA:41143"/>
        <dbReference type="ChEBI" id="CHEBI:15354"/>
        <dbReference type="ChEBI" id="CHEBI:15377"/>
        <dbReference type="ChEBI" id="CHEBI:15378"/>
        <dbReference type="ChEBI" id="CHEBI:64496"/>
        <dbReference type="ChEBI" id="CHEBI:77580"/>
    </reaction>
    <physiologicalReaction direction="left-to-right" evidence="8">
        <dbReference type="Rhea" id="RHEA:41144"/>
    </physiologicalReaction>
</comment>
<evidence type="ECO:0000256" key="12">
    <source>
        <dbReference type="ARBA" id="ARBA00048947"/>
    </source>
</evidence>
<comment type="catalytic activity">
    <reaction evidence="11">
        <text>1-O-(1Z-octadecenyl)-sn-glycero-3-phospho-N-hexadecanoyl-ethanolamine + H2O = 1-O-(1Z-octadecenyl)-sn-glycero-3-phosphate + N-hexadecanoylethanolamine + H(+)</text>
        <dbReference type="Rhea" id="RHEA:53184"/>
        <dbReference type="ChEBI" id="CHEBI:15377"/>
        <dbReference type="ChEBI" id="CHEBI:15378"/>
        <dbReference type="ChEBI" id="CHEBI:71464"/>
        <dbReference type="ChEBI" id="CHEBI:137009"/>
        <dbReference type="ChEBI" id="CHEBI:137017"/>
    </reaction>
    <physiologicalReaction direction="left-to-right" evidence="11">
        <dbReference type="Rhea" id="RHEA:53185"/>
    </physiologicalReaction>
</comment>
<evidence type="ECO:0000313" key="16">
    <source>
        <dbReference type="RefSeq" id="XP_030630905.1"/>
    </source>
</evidence>
<organism evidence="15 16">
    <name type="scientific">Chanos chanos</name>
    <name type="common">Milkfish</name>
    <name type="synonym">Mugil chanos</name>
    <dbReference type="NCBI Taxonomy" id="29144"/>
    <lineage>
        <taxon>Eukaryota</taxon>
        <taxon>Metazoa</taxon>
        <taxon>Chordata</taxon>
        <taxon>Craniata</taxon>
        <taxon>Vertebrata</taxon>
        <taxon>Euteleostomi</taxon>
        <taxon>Actinopterygii</taxon>
        <taxon>Neopterygii</taxon>
        <taxon>Teleostei</taxon>
        <taxon>Ostariophysi</taxon>
        <taxon>Gonorynchiformes</taxon>
        <taxon>Chanidae</taxon>
        <taxon>Chanos</taxon>
    </lineage>
</organism>
<dbReference type="GO" id="GO:0008081">
    <property type="term" value="F:phosphoric diester hydrolase activity"/>
    <property type="evidence" value="ECO:0007669"/>
    <property type="project" value="InterPro"/>
</dbReference>
<dbReference type="Proteomes" id="UP000504632">
    <property type="component" value="Chromosome 5"/>
</dbReference>
<comment type="catalytic activity">
    <reaction evidence="9">
        <text>N-(5Z,8Z,11Z,14Z-eicosatetraenoyl)-1-(9Z-octadecenoyl)-sn-glycero-3-phosphoethanolamine + H2O = N-(5Z,8Z,11Z,14Z-eicosatetraenoyl)-ethanolamine + 1-(9Z-octadecenoyl)-sn-glycero-3-phosphate + H(+)</text>
        <dbReference type="Rhea" id="RHEA:45544"/>
        <dbReference type="ChEBI" id="CHEBI:2700"/>
        <dbReference type="ChEBI" id="CHEBI:15377"/>
        <dbReference type="ChEBI" id="CHEBI:15378"/>
        <dbReference type="ChEBI" id="CHEBI:74544"/>
        <dbReference type="ChEBI" id="CHEBI:85223"/>
    </reaction>
    <physiologicalReaction direction="left-to-right" evidence="9">
        <dbReference type="Rhea" id="RHEA:45545"/>
    </physiologicalReaction>
</comment>
<evidence type="ECO:0000256" key="8">
    <source>
        <dbReference type="ARBA" id="ARBA00036083"/>
    </source>
</evidence>
<dbReference type="RefSeq" id="XP_030630905.1">
    <property type="nucleotide sequence ID" value="XM_030775045.1"/>
</dbReference>
<feature type="domain" description="GP-PDE" evidence="14">
    <location>
        <begin position="41"/>
        <end position="310"/>
    </location>
</feature>
<keyword evidence="3 13" id="KW-0812">Transmembrane</keyword>
<comment type="catalytic activity">
    <reaction evidence="12">
        <text>N,1-di-(9Z-octadecenoyl)-sn-glycero-3-phosphoethanolamine + H2O = N-(9Z-octadecenoyl) ethanolamine + 1-(9Z-octadecenoyl)-sn-glycero-3-phosphate + H(+)</text>
        <dbReference type="Rhea" id="RHEA:56460"/>
        <dbReference type="ChEBI" id="CHEBI:15377"/>
        <dbReference type="ChEBI" id="CHEBI:15378"/>
        <dbReference type="ChEBI" id="CHEBI:71466"/>
        <dbReference type="ChEBI" id="CHEBI:74544"/>
        <dbReference type="ChEBI" id="CHEBI:85222"/>
    </reaction>
    <physiologicalReaction direction="left-to-right" evidence="12">
        <dbReference type="Rhea" id="RHEA:56461"/>
    </physiologicalReaction>
</comment>
<evidence type="ECO:0000259" key="14">
    <source>
        <dbReference type="PROSITE" id="PS51704"/>
    </source>
</evidence>
<keyword evidence="5 13" id="KW-1133">Transmembrane helix</keyword>
<keyword evidence="4" id="KW-0378">Hydrolase</keyword>
<dbReference type="GO" id="GO:0004622">
    <property type="term" value="F:phosphatidylcholine lysophospholipase activity"/>
    <property type="evidence" value="ECO:0007669"/>
    <property type="project" value="TreeGrafter"/>
</dbReference>
<evidence type="ECO:0000256" key="4">
    <source>
        <dbReference type="ARBA" id="ARBA00022801"/>
    </source>
</evidence>
<feature type="transmembrane region" description="Helical" evidence="13">
    <location>
        <begin position="206"/>
        <end position="223"/>
    </location>
</feature>
<keyword evidence="15" id="KW-1185">Reference proteome</keyword>
<comment type="similarity">
    <text evidence="2">Belongs to the glycerophosphoryl diester phosphodiesterase family.</text>
</comment>
<dbReference type="InterPro" id="IPR017946">
    <property type="entry name" value="PLC-like_Pdiesterase_TIM-brl"/>
</dbReference>
<dbReference type="CDD" id="cd08612">
    <property type="entry name" value="GDPD_GDE4"/>
    <property type="match status" value="1"/>
</dbReference>
<reference evidence="16" key="1">
    <citation type="submission" date="2025-08" db="UniProtKB">
        <authorList>
            <consortium name="RefSeq"/>
        </authorList>
    </citation>
    <scope>IDENTIFICATION</scope>
</reference>
<evidence type="ECO:0000313" key="15">
    <source>
        <dbReference type="Proteomes" id="UP000504632"/>
    </source>
</evidence>
<evidence type="ECO:0000256" key="13">
    <source>
        <dbReference type="SAM" id="Phobius"/>
    </source>
</evidence>
<protein>
    <submittedName>
        <fullName evidence="16">Lysophospholipase D GDPD3</fullName>
    </submittedName>
</protein>
<comment type="subcellular location">
    <subcellularLocation>
        <location evidence="1">Membrane</location>
    </subcellularLocation>
</comment>
<dbReference type="Gene3D" id="3.20.20.190">
    <property type="entry name" value="Phosphatidylinositol (PI) phosphodiesterase"/>
    <property type="match status" value="1"/>
</dbReference>
<accession>A0A6J2VDJ5</accession>
<dbReference type="CTD" id="567286"/>
<evidence type="ECO:0000256" key="7">
    <source>
        <dbReference type="ARBA" id="ARBA00023136"/>
    </source>
</evidence>
<dbReference type="PROSITE" id="PS51704">
    <property type="entry name" value="GP_PDE"/>
    <property type="match status" value="1"/>
</dbReference>
<dbReference type="PANTHER" id="PTHR42758:SF3">
    <property type="entry name" value="LYSOPHOSPHOLIPASE D GDPD3"/>
    <property type="match status" value="1"/>
</dbReference>
<dbReference type="InterPro" id="IPR030395">
    <property type="entry name" value="GP_PDE_dom"/>
</dbReference>
<comment type="catalytic activity">
    <reaction evidence="10">
        <text>N-hexadecanoyl-1-(9Z-octadecenoyl)-sn-glycero-3-phosphoethanolamine + H2O = N-hexadecanoylethanolamine + 1-(9Z-octadecenoyl)-sn-glycero-3-phosphate + H(+)</text>
        <dbReference type="Rhea" id="RHEA:53168"/>
        <dbReference type="ChEBI" id="CHEBI:15377"/>
        <dbReference type="ChEBI" id="CHEBI:15378"/>
        <dbReference type="ChEBI" id="CHEBI:71464"/>
        <dbReference type="ChEBI" id="CHEBI:74544"/>
        <dbReference type="ChEBI" id="CHEBI:85217"/>
    </reaction>
    <physiologicalReaction direction="left-to-right" evidence="10">
        <dbReference type="Rhea" id="RHEA:53169"/>
    </physiologicalReaction>
</comment>
<dbReference type="PANTHER" id="PTHR42758">
    <property type="entry name" value="PHOSPHATIDYLGLYCEROL PHOSPHOLIPASE C"/>
    <property type="match status" value="1"/>
</dbReference>
<keyword evidence="6" id="KW-0443">Lipid metabolism</keyword>
<dbReference type="Pfam" id="PF03009">
    <property type="entry name" value="GDPD"/>
    <property type="match status" value="1"/>
</dbReference>
<evidence type="ECO:0000256" key="5">
    <source>
        <dbReference type="ARBA" id="ARBA00022989"/>
    </source>
</evidence>